<keyword evidence="3" id="KW-0444">Lipid biosynthesis</keyword>
<gene>
    <name evidence="16" type="ORF">GCM10022277_44780</name>
</gene>
<dbReference type="InterPro" id="IPR011761">
    <property type="entry name" value="ATP-grasp"/>
</dbReference>
<evidence type="ECO:0000256" key="8">
    <source>
        <dbReference type="ARBA" id="ARBA00023098"/>
    </source>
</evidence>
<comment type="catalytic activity">
    <reaction evidence="11">
        <text>N(6)-carboxybiotinyl-L-lysyl-[protein] + acetyl-CoA = N(6)-biotinyl-L-lysyl-[protein] + malonyl-CoA</text>
        <dbReference type="Rhea" id="RHEA:54728"/>
        <dbReference type="Rhea" id="RHEA-COMP:10505"/>
        <dbReference type="Rhea" id="RHEA-COMP:10506"/>
        <dbReference type="ChEBI" id="CHEBI:57288"/>
        <dbReference type="ChEBI" id="CHEBI:57384"/>
        <dbReference type="ChEBI" id="CHEBI:83144"/>
        <dbReference type="ChEBI" id="CHEBI:83145"/>
        <dbReference type="EC" id="2.1.3.15"/>
    </reaction>
</comment>
<dbReference type="SMART" id="SM00878">
    <property type="entry name" value="Biotin_carb_C"/>
    <property type="match status" value="1"/>
</dbReference>
<protein>
    <submittedName>
        <fullName evidence="16">Biotin carboxylase N-terminal domain-containing protein</fullName>
    </submittedName>
</protein>
<keyword evidence="8" id="KW-0443">Lipid metabolism</keyword>
<dbReference type="Pfam" id="PF02785">
    <property type="entry name" value="Biotin_carb_C"/>
    <property type="match status" value="1"/>
</dbReference>
<dbReference type="PROSITE" id="PS50979">
    <property type="entry name" value="BC"/>
    <property type="match status" value="1"/>
</dbReference>
<dbReference type="InterPro" id="IPR001095">
    <property type="entry name" value="Acetyl_CoA_COase_a_su"/>
</dbReference>
<dbReference type="SUPFAM" id="SSF51246">
    <property type="entry name" value="Rudiment single hybrid motif"/>
    <property type="match status" value="1"/>
</dbReference>
<dbReference type="Pfam" id="PF02786">
    <property type="entry name" value="CPSase_L_D2"/>
    <property type="match status" value="1"/>
</dbReference>
<comment type="cofactor">
    <cofactor evidence="1">
        <name>biotin</name>
        <dbReference type="ChEBI" id="CHEBI:57586"/>
    </cofactor>
</comment>
<evidence type="ECO:0000259" key="13">
    <source>
        <dbReference type="PROSITE" id="PS50975"/>
    </source>
</evidence>
<dbReference type="PRINTS" id="PR01069">
    <property type="entry name" value="ACCCTRFRASEA"/>
</dbReference>
<evidence type="ECO:0000256" key="4">
    <source>
        <dbReference type="ARBA" id="ARBA00022598"/>
    </source>
</evidence>
<dbReference type="InterPro" id="IPR005481">
    <property type="entry name" value="BC-like_N"/>
</dbReference>
<dbReference type="InterPro" id="IPR016185">
    <property type="entry name" value="PreATP-grasp_dom_sf"/>
</dbReference>
<dbReference type="Gene3D" id="3.30.470.20">
    <property type="entry name" value="ATP-grasp fold, B domain"/>
    <property type="match status" value="1"/>
</dbReference>
<feature type="domain" description="Biotin carboxylation" evidence="14">
    <location>
        <begin position="929"/>
        <end position="1385"/>
    </location>
</feature>
<keyword evidence="17" id="KW-1185">Reference proteome</keyword>
<dbReference type="InterPro" id="IPR011054">
    <property type="entry name" value="Rudment_hybrid_motif"/>
</dbReference>
<name>A0ABP7NDM9_9GAMM</name>
<dbReference type="Gene3D" id="3.90.226.10">
    <property type="entry name" value="2-enoyl-CoA Hydratase, Chain A, domain 1"/>
    <property type="match status" value="2"/>
</dbReference>
<evidence type="ECO:0000256" key="9">
    <source>
        <dbReference type="ARBA" id="ARBA00023160"/>
    </source>
</evidence>
<proteinExistence type="predicted"/>
<dbReference type="SUPFAM" id="SSF56059">
    <property type="entry name" value="Glutathione synthetase ATP-binding domain-like"/>
    <property type="match status" value="1"/>
</dbReference>
<comment type="caution">
    <text evidence="16">The sequence shown here is derived from an EMBL/GenBank/DDBJ whole genome shotgun (WGS) entry which is preliminary data.</text>
</comment>
<dbReference type="InterPro" id="IPR000089">
    <property type="entry name" value="Biotin_lipoyl"/>
</dbReference>
<evidence type="ECO:0000256" key="7">
    <source>
        <dbReference type="ARBA" id="ARBA00022840"/>
    </source>
</evidence>
<organism evidence="16 17">
    <name type="scientific">Litoribacillus peritrichatus</name>
    <dbReference type="NCBI Taxonomy" id="718191"/>
    <lineage>
        <taxon>Bacteria</taxon>
        <taxon>Pseudomonadati</taxon>
        <taxon>Pseudomonadota</taxon>
        <taxon>Gammaproteobacteria</taxon>
        <taxon>Oceanospirillales</taxon>
        <taxon>Oceanospirillaceae</taxon>
        <taxon>Litoribacillus</taxon>
    </lineage>
</organism>
<dbReference type="PANTHER" id="PTHR48095:SF2">
    <property type="entry name" value="BIOTIN CARBOXYLASE, CHLOROPLASTIC"/>
    <property type="match status" value="1"/>
</dbReference>
<dbReference type="Pfam" id="PF00289">
    <property type="entry name" value="Biotin_carb_N"/>
    <property type="match status" value="1"/>
</dbReference>
<dbReference type="InterPro" id="IPR029045">
    <property type="entry name" value="ClpP/crotonase-like_dom_sf"/>
</dbReference>
<sequence>MLDMDTKDIAGSATPQDEALKTGLTTFPFLTDQQVEQRVSEIQAKSHQDYGRDVLQPVDDLHRSSAVALVHQIADQLIIDCDQGPLFLARCEFSYTDGDAQETMELAVVAQNRSVRNGVWMPSHHRQVEAWLSDISAMRLPVVTFIDTPGANAGADANEQLQAHSISSLICRFCALDVPTVGVIYGKGYSGGAIPLAATNRLLAVRDGVFSTIQPQGLAAIARREKLSWQQCARLIGISAVELQQDGTIDGVIDFSPLDGHGHPGDEQHHRFKLALGRAFSLLKEQVQEGENIRALRAETLRDRLTFSDGLETQAHSINRALESAMGFHSAKHKFLLKEERDMDLSPDYGLQQWLKSSHPVRYEKRIQRLWLMMQAELQHQRCEAADEDEPALMNGRIGQLPTHNPFALYESLALELALYLYHQWQSDLAGYVASLKTYWLTPGNHRPDIFGSSSTSGDPLKTQYDIKDLVMMPELRDLLQHHLEQLVLMDCCYEVVLDDICAVAWEYSLHQVLSVDAVNRLLKQAVDRAVGLGVDRERSQRFLHWLNYLQEQKVVLPEITRINEWKQRQHPRTEQSLLVVAGYFVSTLLVRLYQLQIRGIPFDGAFQPTVIGRQKNFWHRVSQASRNIRVQQVLNETKKQRLVTSEQWTALLFSHWQSFDQQLTSSNGKQFPGFSGRIEQAVAEAISPCGLITGVGTLSERILPALNTEAEPERDAVQTAEPVRVAAFISNVAFQAGAFDMAAAEKLCRLLKRAEQHNLPVIGLVSSGGMQTKEGGSALFSMAVVNEAISQFVDAGGQLLMIGFGDCTGGAQASLMTHPDVDNYYLSGTNLPFAGQVVVPEHLPLQVSLSNYLKPASGLSGSTKLQAMSGLIRHPFIPGLDTRLRAVDPGLPMATESLKEVLADWLMQRRESSVDSDQGDVQEKIYRPIEQVLIHSRGCTAERLIQAVHKAGKTAVLVQSDPDMHSRITEALHPGDRLVCLGGQTAEESYLNAGSVLRVAELEGVDALHPGIGFLSENADFAAQCLTRGINFIGPDHNSIALMGDKAQAIATARAAEVPVVPGSHGVVSGIHQAKAIVDEIGLPVLIKASHGGGGKGIGIVTEMQQLEETFLRVGQEANSAFGSADLYIERLVEQVRHIEVQVLRDRYGHFRMAGIRDCSLQRNRQKIIEESGEYVLTDDQIDLLAQWSERLSEQIHYVGAGTVEFLYDLSRDCFYFMEMNTRLQVEHLVTEMTSGLDLVEQQLRIAEGLSIDHLPAWVAHTGHAIEVRINAETVSLDRNSGDLNVLPATGVFERVVIPEEPWAKVLTLAKEGCEVTPFYDSLVAQVVVHGDSRAQAIERMTQFLKGLTLDGVNTNQALLQALLADGGFEQGNVNTLYVDQWAKRSRQDLAPQHSKHATPAFVEPDGQELLLRIPSTGVIYFSPSPDSRPFVQQGDVITPNQTLLLLEVMKMFMPIKLEHFFKNHRMEAEYEVVHCRNLDGQYVQEGETVLTLKAV</sequence>
<keyword evidence="4" id="KW-0436">Ligase</keyword>
<dbReference type="SUPFAM" id="SSF51230">
    <property type="entry name" value="Single hybrid motif"/>
    <property type="match status" value="1"/>
</dbReference>
<dbReference type="InterPro" id="IPR005479">
    <property type="entry name" value="CPAse_ATP-bd"/>
</dbReference>
<dbReference type="InterPro" id="IPR011053">
    <property type="entry name" value="Single_hybrid_motif"/>
</dbReference>
<evidence type="ECO:0000256" key="1">
    <source>
        <dbReference type="ARBA" id="ARBA00001953"/>
    </source>
</evidence>
<dbReference type="Proteomes" id="UP001501565">
    <property type="component" value="Unassembled WGS sequence"/>
</dbReference>
<evidence type="ECO:0000256" key="11">
    <source>
        <dbReference type="ARBA" id="ARBA00049152"/>
    </source>
</evidence>
<dbReference type="PANTHER" id="PTHR48095">
    <property type="entry name" value="PYRUVATE CARBOXYLASE SUBUNIT A"/>
    <property type="match status" value="1"/>
</dbReference>
<evidence type="ECO:0000256" key="6">
    <source>
        <dbReference type="ARBA" id="ARBA00022832"/>
    </source>
</evidence>
<feature type="domain" description="ATP-grasp" evidence="13">
    <location>
        <begin position="1053"/>
        <end position="1249"/>
    </location>
</feature>
<evidence type="ECO:0000313" key="16">
    <source>
        <dbReference type="EMBL" id="GAA3944088.1"/>
    </source>
</evidence>
<dbReference type="EMBL" id="BAABBN010000017">
    <property type="protein sequence ID" value="GAA3944088.1"/>
    <property type="molecule type" value="Genomic_DNA"/>
</dbReference>
<evidence type="ECO:0000256" key="12">
    <source>
        <dbReference type="PROSITE-ProRule" id="PRU00409"/>
    </source>
</evidence>
<keyword evidence="9" id="KW-0275">Fatty acid biosynthesis</keyword>
<comment type="function">
    <text evidence="2">This protein is a component of the acetyl coenzyme A carboxylase complex; first, biotin carboxylase catalyzes the carboxylation of the carrier protein and then the transcarboxylase transfers the carboxyl group to form malonyl-CoA.</text>
</comment>
<dbReference type="InterPro" id="IPR011763">
    <property type="entry name" value="COA_CT_C"/>
</dbReference>
<dbReference type="SUPFAM" id="SSF52440">
    <property type="entry name" value="PreATP-grasp domain"/>
    <property type="match status" value="1"/>
</dbReference>
<keyword evidence="7 12" id="KW-0067">ATP-binding</keyword>
<accession>A0ABP7NDM9</accession>
<dbReference type="InterPro" id="IPR005482">
    <property type="entry name" value="Biotin_COase_C"/>
</dbReference>
<evidence type="ECO:0000259" key="15">
    <source>
        <dbReference type="PROSITE" id="PS50989"/>
    </source>
</evidence>
<dbReference type="Pfam" id="PF00364">
    <property type="entry name" value="Biotin_lipoyl"/>
    <property type="match status" value="1"/>
</dbReference>
<reference evidence="17" key="1">
    <citation type="journal article" date="2019" name="Int. J. Syst. Evol. Microbiol.">
        <title>The Global Catalogue of Microorganisms (GCM) 10K type strain sequencing project: providing services to taxonomists for standard genome sequencing and annotation.</title>
        <authorList>
            <consortium name="The Broad Institute Genomics Platform"/>
            <consortium name="The Broad Institute Genome Sequencing Center for Infectious Disease"/>
            <person name="Wu L."/>
            <person name="Ma J."/>
        </authorList>
    </citation>
    <scope>NUCLEOTIDE SEQUENCE [LARGE SCALE GENOMIC DNA]</scope>
    <source>
        <strain evidence="17">JCM 17551</strain>
    </source>
</reference>
<comment type="catalytic activity">
    <reaction evidence="10">
        <text>N(6)-biotinyl-L-lysyl-[protein] + hydrogencarbonate + ATP = N(6)-carboxybiotinyl-L-lysyl-[protein] + ADP + phosphate + H(+)</text>
        <dbReference type="Rhea" id="RHEA:13501"/>
        <dbReference type="Rhea" id="RHEA-COMP:10505"/>
        <dbReference type="Rhea" id="RHEA-COMP:10506"/>
        <dbReference type="ChEBI" id="CHEBI:15378"/>
        <dbReference type="ChEBI" id="CHEBI:17544"/>
        <dbReference type="ChEBI" id="CHEBI:30616"/>
        <dbReference type="ChEBI" id="CHEBI:43474"/>
        <dbReference type="ChEBI" id="CHEBI:83144"/>
        <dbReference type="ChEBI" id="CHEBI:83145"/>
        <dbReference type="ChEBI" id="CHEBI:456216"/>
        <dbReference type="EC" id="6.3.4.14"/>
    </reaction>
</comment>
<keyword evidence="5 12" id="KW-0547">Nucleotide-binding</keyword>
<dbReference type="SUPFAM" id="SSF52096">
    <property type="entry name" value="ClpP/crotonase"/>
    <property type="match status" value="2"/>
</dbReference>
<feature type="domain" description="CoA carboxyltransferase C-terminal" evidence="15">
    <location>
        <begin position="1"/>
        <end position="286"/>
    </location>
</feature>
<evidence type="ECO:0000256" key="3">
    <source>
        <dbReference type="ARBA" id="ARBA00022516"/>
    </source>
</evidence>
<dbReference type="CDD" id="cd06850">
    <property type="entry name" value="biotinyl_domain"/>
    <property type="match status" value="1"/>
</dbReference>
<dbReference type="PROSITE" id="PS50975">
    <property type="entry name" value="ATP_GRASP"/>
    <property type="match status" value="1"/>
</dbReference>
<dbReference type="InterPro" id="IPR051602">
    <property type="entry name" value="ACC_Biotin_Carboxylase"/>
</dbReference>
<evidence type="ECO:0000256" key="5">
    <source>
        <dbReference type="ARBA" id="ARBA00022741"/>
    </source>
</evidence>
<keyword evidence="6" id="KW-0276">Fatty acid metabolism</keyword>
<dbReference type="PROSITE" id="PS00867">
    <property type="entry name" value="CPSASE_2"/>
    <property type="match status" value="1"/>
</dbReference>
<evidence type="ECO:0000313" key="17">
    <source>
        <dbReference type="Proteomes" id="UP001501565"/>
    </source>
</evidence>
<dbReference type="PROSITE" id="PS50989">
    <property type="entry name" value="COA_CT_CTER"/>
    <property type="match status" value="1"/>
</dbReference>
<evidence type="ECO:0000256" key="10">
    <source>
        <dbReference type="ARBA" id="ARBA00048600"/>
    </source>
</evidence>
<dbReference type="InterPro" id="IPR011764">
    <property type="entry name" value="Biotin_carboxylation_dom"/>
</dbReference>
<dbReference type="Pfam" id="PF03255">
    <property type="entry name" value="ACCA"/>
    <property type="match status" value="1"/>
</dbReference>
<evidence type="ECO:0000256" key="2">
    <source>
        <dbReference type="ARBA" id="ARBA00003761"/>
    </source>
</evidence>
<dbReference type="Gene3D" id="2.40.50.100">
    <property type="match status" value="1"/>
</dbReference>
<evidence type="ECO:0000259" key="14">
    <source>
        <dbReference type="PROSITE" id="PS50979"/>
    </source>
</evidence>